<sequence>MQPPQASLLPIEESDLVNEIFSPAHIHRHVSFPNNQITHFSPVPQWDHLWGYSFLPSFPSTEFSTLLTLQSPDSPPSFKDVSLAPWFNASIFVGLDLRGYREAPYTFPPHIVLPNESMDSAQEIHFIMSLPLYIYLAASSAATLLVSVFDCASFYLHGTHGLVPSLCGGLSLCNLHYLVYINVHHSSFPR</sequence>
<name>A0ABR1JZF1_9AGAR</name>
<keyword evidence="3" id="KW-1185">Reference proteome</keyword>
<keyword evidence="1" id="KW-0472">Membrane</keyword>
<dbReference type="Proteomes" id="UP001498398">
    <property type="component" value="Unassembled WGS sequence"/>
</dbReference>
<accession>A0ABR1JZF1</accession>
<reference evidence="2 3" key="1">
    <citation type="submission" date="2024-01" db="EMBL/GenBank/DDBJ databases">
        <title>A draft genome for the cacao thread blight pathogen Marasmiellus scandens.</title>
        <authorList>
            <person name="Baruah I.K."/>
            <person name="Leung J."/>
            <person name="Bukari Y."/>
            <person name="Amoako-Attah I."/>
            <person name="Meinhardt L.W."/>
            <person name="Bailey B.A."/>
            <person name="Cohen S.P."/>
        </authorList>
    </citation>
    <scope>NUCLEOTIDE SEQUENCE [LARGE SCALE GENOMIC DNA]</scope>
    <source>
        <strain evidence="2 3">GH-19</strain>
    </source>
</reference>
<comment type="caution">
    <text evidence="2">The sequence shown here is derived from an EMBL/GenBank/DDBJ whole genome shotgun (WGS) entry which is preliminary data.</text>
</comment>
<evidence type="ECO:0000313" key="2">
    <source>
        <dbReference type="EMBL" id="KAK7468261.1"/>
    </source>
</evidence>
<protein>
    <submittedName>
        <fullName evidence="2">Uncharacterized protein</fullName>
    </submittedName>
</protein>
<feature type="transmembrane region" description="Helical" evidence="1">
    <location>
        <begin position="162"/>
        <end position="183"/>
    </location>
</feature>
<dbReference type="EMBL" id="JBANRG010000003">
    <property type="protein sequence ID" value="KAK7468261.1"/>
    <property type="molecule type" value="Genomic_DNA"/>
</dbReference>
<gene>
    <name evidence="2" type="ORF">VKT23_002770</name>
</gene>
<keyword evidence="1" id="KW-1133">Transmembrane helix</keyword>
<evidence type="ECO:0000313" key="3">
    <source>
        <dbReference type="Proteomes" id="UP001498398"/>
    </source>
</evidence>
<proteinExistence type="predicted"/>
<feature type="transmembrane region" description="Helical" evidence="1">
    <location>
        <begin position="132"/>
        <end position="156"/>
    </location>
</feature>
<organism evidence="2 3">
    <name type="scientific">Marasmiellus scandens</name>
    <dbReference type="NCBI Taxonomy" id="2682957"/>
    <lineage>
        <taxon>Eukaryota</taxon>
        <taxon>Fungi</taxon>
        <taxon>Dikarya</taxon>
        <taxon>Basidiomycota</taxon>
        <taxon>Agaricomycotina</taxon>
        <taxon>Agaricomycetes</taxon>
        <taxon>Agaricomycetidae</taxon>
        <taxon>Agaricales</taxon>
        <taxon>Marasmiineae</taxon>
        <taxon>Omphalotaceae</taxon>
        <taxon>Marasmiellus</taxon>
    </lineage>
</organism>
<keyword evidence="1" id="KW-0812">Transmembrane</keyword>
<evidence type="ECO:0000256" key="1">
    <source>
        <dbReference type="SAM" id="Phobius"/>
    </source>
</evidence>